<protein>
    <recommendedName>
        <fullName evidence="1">26S proteasome non-ATPase regulatory subunit 3 N-terminal TPR repeats domain-containing protein</fullName>
    </recommendedName>
</protein>
<feature type="domain" description="26S proteasome non-ATPase regulatory subunit 3 N-terminal TPR repeats" evidence="1">
    <location>
        <begin position="25"/>
        <end position="174"/>
    </location>
</feature>
<name>A0A8H6C386_CANAX</name>
<dbReference type="EMBL" id="JABWAD010000027">
    <property type="protein sequence ID" value="KAF6070474.1"/>
    <property type="molecule type" value="Genomic_DNA"/>
</dbReference>
<evidence type="ECO:0000313" key="2">
    <source>
        <dbReference type="EMBL" id="KAF6070474.1"/>
    </source>
</evidence>
<dbReference type="Pfam" id="PF25573">
    <property type="entry name" value="TPR_PSMD3_N"/>
    <property type="match status" value="2"/>
</dbReference>
<dbReference type="PANTHER" id="PTHR10758">
    <property type="entry name" value="26S PROTEASOME NON-ATPASE REGULATORY SUBUNIT 3/COP9 SIGNALOSOME COMPLEX SUBUNIT 3"/>
    <property type="match status" value="1"/>
</dbReference>
<gene>
    <name evidence="2" type="ORF">FOB64_002536</name>
</gene>
<sequence length="231" mass="26559">MPESKDIKMKDVQQDDVSSEIDTLVKEIEQSFILLSKVATTFDNRYVSKVFRDLGPLRRKLVKNGNSVLATVINNTYPQTHNSKKYLLKYLNESPTSVGNDAMDVDNTTLIPEIELYIHLLVQVYLLDTGKLEELNSLGEHVVQLMKSFNRRSLDFIQAKVWFYVCRAKELIGDYIRFKLLMTHDISQASDLVEKVEFPENAGNALVARYYYYLARINAIQLDYSTAMSVL</sequence>
<feature type="domain" description="26S proteasome non-ATPase regulatory subunit 3 N-terminal TPR repeats" evidence="1">
    <location>
        <begin position="181"/>
        <end position="229"/>
    </location>
</feature>
<dbReference type="GO" id="GO:0008541">
    <property type="term" value="C:proteasome regulatory particle, lid subcomplex"/>
    <property type="evidence" value="ECO:0007669"/>
    <property type="project" value="TreeGrafter"/>
</dbReference>
<dbReference type="PANTHER" id="PTHR10758:SF2">
    <property type="entry name" value="26S PROTEASOME NON-ATPASE REGULATORY SUBUNIT 3"/>
    <property type="match status" value="1"/>
</dbReference>
<organism evidence="2 3">
    <name type="scientific">Candida albicans</name>
    <name type="common">Yeast</name>
    <dbReference type="NCBI Taxonomy" id="5476"/>
    <lineage>
        <taxon>Eukaryota</taxon>
        <taxon>Fungi</taxon>
        <taxon>Dikarya</taxon>
        <taxon>Ascomycota</taxon>
        <taxon>Saccharomycotina</taxon>
        <taxon>Pichiomycetes</taxon>
        <taxon>Debaryomycetaceae</taxon>
        <taxon>Candida/Lodderomyces clade</taxon>
        <taxon>Candida</taxon>
    </lineage>
</organism>
<dbReference type="Proteomes" id="UP000536275">
    <property type="component" value="Unassembled WGS sequence"/>
</dbReference>
<dbReference type="GO" id="GO:0006511">
    <property type="term" value="P:ubiquitin-dependent protein catabolic process"/>
    <property type="evidence" value="ECO:0007669"/>
    <property type="project" value="TreeGrafter"/>
</dbReference>
<evidence type="ECO:0000313" key="3">
    <source>
        <dbReference type="Proteomes" id="UP000536275"/>
    </source>
</evidence>
<dbReference type="InterPro" id="IPR050756">
    <property type="entry name" value="CSN3"/>
</dbReference>
<comment type="caution">
    <text evidence="2">The sequence shown here is derived from an EMBL/GenBank/DDBJ whole genome shotgun (WGS) entry which is preliminary data.</text>
</comment>
<proteinExistence type="predicted"/>
<reference evidence="2 3" key="1">
    <citation type="submission" date="2020-03" db="EMBL/GenBank/DDBJ databases">
        <title>FDA dAtabase for Regulatory Grade micrObial Sequences (FDA-ARGOS): Supporting development and validation of Infectious Disease Dx tests.</title>
        <authorList>
            <person name="Campos J."/>
            <person name="Goldberg B."/>
            <person name="Tallon L."/>
            <person name="Sadzewicz L."/>
            <person name="Vavikolanu K."/>
            <person name="Mehta A."/>
            <person name="Aluvathingal J."/>
            <person name="Nadendla S."/>
            <person name="Nandy P."/>
            <person name="Geyer C."/>
            <person name="Yan Y."/>
            <person name="Sichtig H."/>
        </authorList>
    </citation>
    <scope>NUCLEOTIDE SEQUENCE [LARGE SCALE GENOMIC DNA]</scope>
    <source>
        <strain evidence="2 3">FDAARGOS_656</strain>
    </source>
</reference>
<dbReference type="InterPro" id="IPR057985">
    <property type="entry name" value="TPR_PSMD3_N"/>
</dbReference>
<accession>A0A8H6C386</accession>
<evidence type="ECO:0000259" key="1">
    <source>
        <dbReference type="Pfam" id="PF25573"/>
    </source>
</evidence>
<dbReference type="AlphaFoldDB" id="A0A8H6C386"/>